<dbReference type="NCBIfam" id="TIGR00435">
    <property type="entry name" value="cysS"/>
    <property type="match status" value="1"/>
</dbReference>
<reference evidence="13" key="1">
    <citation type="submission" date="2017-09" db="EMBL/GenBank/DDBJ databases">
        <title>Depth-based differentiation of microbial function through sediment-hosted aquifers and enrichment of novel symbionts in the deep terrestrial subsurface.</title>
        <authorList>
            <person name="Probst A.J."/>
            <person name="Ladd B."/>
            <person name="Jarett J.K."/>
            <person name="Geller-Mcgrath D.E."/>
            <person name="Sieber C.M.K."/>
            <person name="Emerson J.B."/>
            <person name="Anantharaman K."/>
            <person name="Thomas B.C."/>
            <person name="Malmstrom R."/>
            <person name="Stieglmeier M."/>
            <person name="Klingl A."/>
            <person name="Woyke T."/>
            <person name="Ryan C.M."/>
            <person name="Banfield J.F."/>
        </authorList>
    </citation>
    <scope>NUCLEOTIDE SEQUENCE [LARGE SCALE GENOMIC DNA]</scope>
</reference>
<dbReference type="InterPro" id="IPR024909">
    <property type="entry name" value="Cys-tRNA/MSH_ligase"/>
</dbReference>
<name>A0A2H0TWT1_9BACT</name>
<keyword evidence="9" id="KW-0963">Cytoplasm</keyword>
<comment type="similarity">
    <text evidence="9">Belongs to the class-I aminoacyl-tRNA synthetase family.</text>
</comment>
<dbReference type="CDD" id="cd00672">
    <property type="entry name" value="CysRS_core"/>
    <property type="match status" value="1"/>
</dbReference>
<evidence type="ECO:0000256" key="1">
    <source>
        <dbReference type="ARBA" id="ARBA00011245"/>
    </source>
</evidence>
<keyword evidence="8 9" id="KW-0030">Aminoacyl-tRNA synthetase</keyword>
<dbReference type="GO" id="GO:0006423">
    <property type="term" value="P:cysteinyl-tRNA aminoacylation"/>
    <property type="evidence" value="ECO:0007669"/>
    <property type="project" value="UniProtKB-UniRule"/>
</dbReference>
<evidence type="ECO:0000256" key="9">
    <source>
        <dbReference type="HAMAP-Rule" id="MF_00041"/>
    </source>
</evidence>
<proteinExistence type="inferred from homology"/>
<dbReference type="GO" id="GO:0005524">
    <property type="term" value="F:ATP binding"/>
    <property type="evidence" value="ECO:0007669"/>
    <property type="project" value="UniProtKB-UniRule"/>
</dbReference>
<dbReference type="EMBL" id="PFBY01000017">
    <property type="protein sequence ID" value="PIR76595.1"/>
    <property type="molecule type" value="Genomic_DNA"/>
</dbReference>
<dbReference type="GO" id="GO:0004817">
    <property type="term" value="F:cysteine-tRNA ligase activity"/>
    <property type="evidence" value="ECO:0007669"/>
    <property type="project" value="UniProtKB-UniRule"/>
</dbReference>
<evidence type="ECO:0000313" key="13">
    <source>
        <dbReference type="Proteomes" id="UP000231530"/>
    </source>
</evidence>
<evidence type="ECO:0000256" key="8">
    <source>
        <dbReference type="ARBA" id="ARBA00023146"/>
    </source>
</evidence>
<keyword evidence="5 9" id="KW-0862">Zinc</keyword>
<evidence type="ECO:0000256" key="6">
    <source>
        <dbReference type="ARBA" id="ARBA00022840"/>
    </source>
</evidence>
<dbReference type="PANTHER" id="PTHR10890:SF3">
    <property type="entry name" value="CYSTEINE--TRNA LIGASE, CYTOPLASMIC"/>
    <property type="match status" value="1"/>
</dbReference>
<evidence type="ECO:0000259" key="10">
    <source>
        <dbReference type="Pfam" id="PF01406"/>
    </source>
</evidence>
<evidence type="ECO:0000313" key="12">
    <source>
        <dbReference type="EMBL" id="PIR76595.1"/>
    </source>
</evidence>
<dbReference type="SUPFAM" id="SSF47323">
    <property type="entry name" value="Anticodon-binding domain of a subclass of class I aminoacyl-tRNA synthetases"/>
    <property type="match status" value="1"/>
</dbReference>
<feature type="domain" description="tRNA synthetases class I catalytic" evidence="10">
    <location>
        <begin position="15"/>
        <end position="325"/>
    </location>
</feature>
<evidence type="ECO:0000256" key="5">
    <source>
        <dbReference type="ARBA" id="ARBA00022833"/>
    </source>
</evidence>
<gene>
    <name evidence="9" type="primary">cysS</name>
    <name evidence="12" type="ORF">COU32_01315</name>
</gene>
<keyword evidence="2 9" id="KW-0436">Ligase</keyword>
<dbReference type="SUPFAM" id="SSF52374">
    <property type="entry name" value="Nucleotidylyl transferase"/>
    <property type="match status" value="1"/>
</dbReference>
<comment type="cofactor">
    <cofactor evidence="9">
        <name>Zn(2+)</name>
        <dbReference type="ChEBI" id="CHEBI:29105"/>
    </cofactor>
    <text evidence="9">Binds 1 zinc ion per subunit.</text>
</comment>
<keyword evidence="4 9" id="KW-0547">Nucleotide-binding</keyword>
<dbReference type="GO" id="GO:0008270">
    <property type="term" value="F:zinc ion binding"/>
    <property type="evidence" value="ECO:0007669"/>
    <property type="project" value="UniProtKB-UniRule"/>
</dbReference>
<dbReference type="InterPro" id="IPR056411">
    <property type="entry name" value="CysS_C"/>
</dbReference>
<protein>
    <recommendedName>
        <fullName evidence="9">Cysteine--tRNA ligase</fullName>
        <ecNumber evidence="9">6.1.1.16</ecNumber>
    </recommendedName>
    <alternativeName>
        <fullName evidence="9">Cysteinyl-tRNA synthetase</fullName>
        <shortName evidence="9">CysRS</shortName>
    </alternativeName>
</protein>
<comment type="caution">
    <text evidence="12">The sequence shown here is derived from an EMBL/GenBank/DDBJ whole genome shotgun (WGS) entry which is preliminary data.</text>
</comment>
<dbReference type="Pfam" id="PF01406">
    <property type="entry name" value="tRNA-synt_1e"/>
    <property type="match status" value="1"/>
</dbReference>
<accession>A0A2H0TWT1</accession>
<dbReference type="Gene3D" id="3.40.50.620">
    <property type="entry name" value="HUPs"/>
    <property type="match status" value="1"/>
</dbReference>
<dbReference type="AlphaFoldDB" id="A0A2H0TWT1"/>
<dbReference type="EC" id="6.1.1.16" evidence="9"/>
<comment type="catalytic activity">
    <reaction evidence="9">
        <text>tRNA(Cys) + L-cysteine + ATP = L-cysteinyl-tRNA(Cys) + AMP + diphosphate</text>
        <dbReference type="Rhea" id="RHEA:17773"/>
        <dbReference type="Rhea" id="RHEA-COMP:9661"/>
        <dbReference type="Rhea" id="RHEA-COMP:9679"/>
        <dbReference type="ChEBI" id="CHEBI:30616"/>
        <dbReference type="ChEBI" id="CHEBI:33019"/>
        <dbReference type="ChEBI" id="CHEBI:35235"/>
        <dbReference type="ChEBI" id="CHEBI:78442"/>
        <dbReference type="ChEBI" id="CHEBI:78517"/>
        <dbReference type="ChEBI" id="CHEBI:456215"/>
        <dbReference type="EC" id="6.1.1.16"/>
    </reaction>
</comment>
<organism evidence="12 13">
    <name type="scientific">Candidatus Magasanikbacteria bacterium CG10_big_fil_rev_8_21_14_0_10_42_10</name>
    <dbReference type="NCBI Taxonomy" id="1974649"/>
    <lineage>
        <taxon>Bacteria</taxon>
        <taxon>Candidatus Magasanikiibacteriota</taxon>
    </lineage>
</organism>
<feature type="domain" description="Cysteinyl-tRNA ligase anticodon binding" evidence="11">
    <location>
        <begin position="404"/>
        <end position="450"/>
    </location>
</feature>
<evidence type="ECO:0000259" key="11">
    <source>
        <dbReference type="Pfam" id="PF23493"/>
    </source>
</evidence>
<dbReference type="InterPro" id="IPR009080">
    <property type="entry name" value="tRNAsynth_Ia_anticodon-bd"/>
</dbReference>
<dbReference type="GO" id="GO:0005829">
    <property type="term" value="C:cytosol"/>
    <property type="evidence" value="ECO:0007669"/>
    <property type="project" value="TreeGrafter"/>
</dbReference>
<feature type="short sequence motif" description="'HIGH' region" evidence="9">
    <location>
        <begin position="30"/>
        <end position="40"/>
    </location>
</feature>
<dbReference type="InterPro" id="IPR014729">
    <property type="entry name" value="Rossmann-like_a/b/a_fold"/>
</dbReference>
<comment type="subcellular location">
    <subcellularLocation>
        <location evidence="9">Cytoplasm</location>
    </subcellularLocation>
</comment>
<sequence>MLSLYNTATKQKEPFSPLHDHKVGLYTCGPTVYNYAHIGNLRTYVFEDILHRTLKYHGYDVKHVMNITDVGHLTDDGDNGEDKMEKGAAREGKTAWEISDFYTKMFKEDMKALNILEPTIWCKATDHIQEQINQVQTLIDNGHTYETSDGIYFDTTTIDDYGKLANLKNQELEAGTRVDMGEKKNPNDFALWKFNKPGEKRQMEWQAFGKTGFPGWHIECSAMATKYLGTQFDIHCGGIDHIPVHHTNEIAQAEAANGIKPWVKLWMHGEFLLTGTEKMAKSEGNFLRMQTLLDKHIDPLAYRFFLLQTHYRKQLTFSWEALDGAIAGLERLKRLVSQIPDHAPGDPHVREAFLKAIKDDLNTPEALAVFWTGLKNNRIDRDMAIEFDKIFGLKLHEVKKETLEIPEDVQQLLDERKVARDEKNWGESDRLRDEIAGLGFVVKDTGEGQEIKSLHL</sequence>
<keyword evidence="6 9" id="KW-0067">ATP-binding</keyword>
<dbReference type="InterPro" id="IPR015803">
    <property type="entry name" value="Cys-tRNA-ligase"/>
</dbReference>
<feature type="binding site" evidence="9">
    <location>
        <position position="28"/>
    </location>
    <ligand>
        <name>Zn(2+)</name>
        <dbReference type="ChEBI" id="CHEBI:29105"/>
    </ligand>
</feature>
<dbReference type="HAMAP" id="MF_00041">
    <property type="entry name" value="Cys_tRNA_synth"/>
    <property type="match status" value="1"/>
</dbReference>
<dbReference type="InterPro" id="IPR032678">
    <property type="entry name" value="tRNA-synt_1_cat_dom"/>
</dbReference>
<evidence type="ECO:0000256" key="2">
    <source>
        <dbReference type="ARBA" id="ARBA00022598"/>
    </source>
</evidence>
<dbReference type="PANTHER" id="PTHR10890">
    <property type="entry name" value="CYSTEINYL-TRNA SYNTHETASE"/>
    <property type="match status" value="1"/>
</dbReference>
<keyword evidence="7 9" id="KW-0648">Protein biosynthesis</keyword>
<dbReference type="Proteomes" id="UP000231530">
    <property type="component" value="Unassembled WGS sequence"/>
</dbReference>
<evidence type="ECO:0000256" key="4">
    <source>
        <dbReference type="ARBA" id="ARBA00022741"/>
    </source>
</evidence>
<dbReference type="PRINTS" id="PR00983">
    <property type="entry name" value="TRNASYNTHCYS"/>
</dbReference>
<feature type="short sequence motif" description="'KMSKS' region" evidence="9">
    <location>
        <begin position="278"/>
        <end position="282"/>
    </location>
</feature>
<feature type="binding site" evidence="9">
    <location>
        <position position="249"/>
    </location>
    <ligand>
        <name>Zn(2+)</name>
        <dbReference type="ChEBI" id="CHEBI:29105"/>
    </ligand>
</feature>
<dbReference type="Pfam" id="PF23493">
    <property type="entry name" value="CysS_C"/>
    <property type="match status" value="1"/>
</dbReference>
<comment type="subunit">
    <text evidence="1 9">Monomer.</text>
</comment>
<dbReference type="Gene3D" id="1.20.120.640">
    <property type="entry name" value="Anticodon-binding domain of a subclass of class I aminoacyl-tRNA synthetases"/>
    <property type="match status" value="1"/>
</dbReference>
<keyword evidence="3 9" id="KW-0479">Metal-binding</keyword>
<evidence type="ECO:0000256" key="3">
    <source>
        <dbReference type="ARBA" id="ARBA00022723"/>
    </source>
</evidence>
<feature type="binding site" evidence="9">
    <location>
        <position position="220"/>
    </location>
    <ligand>
        <name>Zn(2+)</name>
        <dbReference type="ChEBI" id="CHEBI:29105"/>
    </ligand>
</feature>
<feature type="binding site" evidence="9">
    <location>
        <position position="281"/>
    </location>
    <ligand>
        <name>ATP</name>
        <dbReference type="ChEBI" id="CHEBI:30616"/>
    </ligand>
</feature>
<feature type="binding site" evidence="9">
    <location>
        <position position="245"/>
    </location>
    <ligand>
        <name>Zn(2+)</name>
        <dbReference type="ChEBI" id="CHEBI:29105"/>
    </ligand>
</feature>
<evidence type="ECO:0000256" key="7">
    <source>
        <dbReference type="ARBA" id="ARBA00022917"/>
    </source>
</evidence>